<keyword evidence="6 7" id="KW-0627">Porphyrin biosynthesis</keyword>
<dbReference type="InterPro" id="IPR000257">
    <property type="entry name" value="Uroporphyrinogen_deCOase"/>
</dbReference>
<sequence length="343" mass="38659">MGLLLDVAQGKKCERTPVWLMRQAGRYMPEYRAVRENFSFLEMCMQPENAVEVTMQPIDILDVDAAILFSDILTPLIPMGLDLQFYEGRGPVIHNPVETAEDVDRIIVPDVKKGSDYVYEALSMIRKKLPADKDLIGFSGAPFTVASYAIEGGSSKTYLKIKTFMYTQPKAYDQLMNKIAEMTCHYLLEQYRAGAQIIQIFDSWGGVLSREDYLKYSHPYTCKIIDFLKKETGGKPVIHFVKGANAYFDSVVESQADVLGTDWTLPLTVAKDLCKNSKVLQGNLDPAALFSNKEILAEKLELIREQAKGLKGHIFNLGHGIMPKTPVENVKFVVDTVKSWRNR</sequence>
<feature type="binding site" evidence="7">
    <location>
        <begin position="22"/>
        <end position="26"/>
    </location>
    <ligand>
        <name>substrate</name>
    </ligand>
</feature>
<evidence type="ECO:0000256" key="4">
    <source>
        <dbReference type="ARBA" id="ARBA00022793"/>
    </source>
</evidence>
<evidence type="ECO:0000259" key="10">
    <source>
        <dbReference type="PROSITE" id="PS00906"/>
    </source>
</evidence>
<protein>
    <recommendedName>
        <fullName evidence="3 7">Uroporphyrinogen decarboxylase</fullName>
        <shortName evidence="7">UPD</shortName>
        <shortName evidence="7">URO-D</shortName>
        <ecNumber evidence="3 7">4.1.1.37</ecNumber>
    </recommendedName>
</protein>
<dbReference type="Gene3D" id="3.20.20.210">
    <property type="match status" value="1"/>
</dbReference>
<comment type="subcellular location">
    <subcellularLocation>
        <location evidence="7">Cytoplasm</location>
    </subcellularLocation>
</comment>
<dbReference type="HAMAP" id="MF_00218">
    <property type="entry name" value="URO_D"/>
    <property type="match status" value="1"/>
</dbReference>
<dbReference type="RefSeq" id="WP_274152618.1">
    <property type="nucleotide sequence ID" value="NZ_CP117812.1"/>
</dbReference>
<dbReference type="Pfam" id="PF01208">
    <property type="entry name" value="URO-D"/>
    <property type="match status" value="1"/>
</dbReference>
<dbReference type="PROSITE" id="PS00906">
    <property type="entry name" value="UROD_1"/>
    <property type="match status" value="1"/>
</dbReference>
<comment type="similarity">
    <text evidence="2 7 9">Belongs to the uroporphyrinogen decarboxylase family.</text>
</comment>
<dbReference type="PROSITE" id="PS00907">
    <property type="entry name" value="UROD_2"/>
    <property type="match status" value="1"/>
</dbReference>
<evidence type="ECO:0000256" key="7">
    <source>
        <dbReference type="HAMAP-Rule" id="MF_00218"/>
    </source>
</evidence>
<dbReference type="NCBIfam" id="TIGR01464">
    <property type="entry name" value="hemE"/>
    <property type="match status" value="1"/>
</dbReference>
<dbReference type="InterPro" id="IPR006361">
    <property type="entry name" value="Uroporphyrinogen_deCO2ase_HemE"/>
</dbReference>
<comment type="catalytic activity">
    <reaction evidence="7 8">
        <text>uroporphyrinogen III + 4 H(+) = coproporphyrinogen III + 4 CO2</text>
        <dbReference type="Rhea" id="RHEA:19865"/>
        <dbReference type="ChEBI" id="CHEBI:15378"/>
        <dbReference type="ChEBI" id="CHEBI:16526"/>
        <dbReference type="ChEBI" id="CHEBI:57308"/>
        <dbReference type="ChEBI" id="CHEBI:57309"/>
        <dbReference type="EC" id="4.1.1.37"/>
    </reaction>
</comment>
<accession>A0ABY7VYZ0</accession>
<keyword evidence="4 7" id="KW-0210">Decarboxylase</keyword>
<dbReference type="PANTHER" id="PTHR21091">
    <property type="entry name" value="METHYLTETRAHYDROFOLATE:HOMOCYSTEINE METHYLTRANSFERASE RELATED"/>
    <property type="match status" value="1"/>
</dbReference>
<evidence type="ECO:0000256" key="1">
    <source>
        <dbReference type="ARBA" id="ARBA00004804"/>
    </source>
</evidence>
<feature type="binding site" evidence="7">
    <location>
        <position position="71"/>
    </location>
    <ligand>
        <name>substrate</name>
    </ligand>
</feature>
<feature type="domain" description="Uroporphyrinogen decarboxylase (URO-D)" evidence="10">
    <location>
        <begin position="17"/>
        <end position="26"/>
    </location>
</feature>
<organism evidence="12 13">
    <name type="scientific">Lentisphaera profundi</name>
    <dbReference type="NCBI Taxonomy" id="1658616"/>
    <lineage>
        <taxon>Bacteria</taxon>
        <taxon>Pseudomonadati</taxon>
        <taxon>Lentisphaerota</taxon>
        <taxon>Lentisphaeria</taxon>
        <taxon>Lentisphaerales</taxon>
        <taxon>Lentisphaeraceae</taxon>
        <taxon>Lentisphaera</taxon>
    </lineage>
</organism>
<dbReference type="SUPFAM" id="SSF51726">
    <property type="entry name" value="UROD/MetE-like"/>
    <property type="match status" value="1"/>
</dbReference>
<dbReference type="CDD" id="cd00717">
    <property type="entry name" value="URO-D"/>
    <property type="match status" value="1"/>
</dbReference>
<evidence type="ECO:0000256" key="3">
    <source>
        <dbReference type="ARBA" id="ARBA00012288"/>
    </source>
</evidence>
<evidence type="ECO:0000256" key="2">
    <source>
        <dbReference type="ARBA" id="ARBA00009935"/>
    </source>
</evidence>
<keyword evidence="5 7" id="KW-0456">Lyase</keyword>
<feature type="site" description="Transition state stabilizer" evidence="7">
    <location>
        <position position="71"/>
    </location>
</feature>
<name>A0ABY7VYZ0_9BACT</name>
<evidence type="ECO:0000256" key="5">
    <source>
        <dbReference type="ARBA" id="ARBA00023239"/>
    </source>
</evidence>
<dbReference type="EMBL" id="CP117812">
    <property type="protein sequence ID" value="WDE97929.1"/>
    <property type="molecule type" value="Genomic_DNA"/>
</dbReference>
<feature type="binding site" evidence="7">
    <location>
        <position position="148"/>
    </location>
    <ligand>
        <name>substrate</name>
    </ligand>
</feature>
<comment type="subunit">
    <text evidence="7">Homodimer.</text>
</comment>
<reference evidence="12 13" key="1">
    <citation type="submission" date="2023-02" db="EMBL/GenBank/DDBJ databases">
        <title>Genome sequence of Lentisphaera profundi SAORIC-696.</title>
        <authorList>
            <person name="Kim e."/>
            <person name="Cho J.-C."/>
            <person name="Choi A."/>
            <person name="Kang I."/>
        </authorList>
    </citation>
    <scope>NUCLEOTIDE SEQUENCE [LARGE SCALE GENOMIC DNA]</scope>
    <source>
        <strain evidence="12 13">SAORIC-696</strain>
    </source>
</reference>
<proteinExistence type="inferred from homology"/>
<feature type="domain" description="Uroporphyrinogen decarboxylase (URO-D)" evidence="11">
    <location>
        <begin position="136"/>
        <end position="152"/>
    </location>
</feature>
<evidence type="ECO:0000256" key="6">
    <source>
        <dbReference type="ARBA" id="ARBA00023244"/>
    </source>
</evidence>
<dbReference type="EC" id="4.1.1.37" evidence="3 7"/>
<dbReference type="Proteomes" id="UP001214250">
    <property type="component" value="Chromosome 2"/>
</dbReference>
<gene>
    <name evidence="7 12" type="primary">hemE</name>
    <name evidence="12" type="ORF">PQO03_19060</name>
</gene>
<dbReference type="PANTHER" id="PTHR21091:SF169">
    <property type="entry name" value="UROPORPHYRINOGEN DECARBOXYLASE"/>
    <property type="match status" value="1"/>
</dbReference>
<evidence type="ECO:0000313" key="13">
    <source>
        <dbReference type="Proteomes" id="UP001214250"/>
    </source>
</evidence>
<evidence type="ECO:0000256" key="9">
    <source>
        <dbReference type="RuleBase" id="RU004169"/>
    </source>
</evidence>
<comment type="caution">
    <text evidence="7">Lacks conserved residue(s) required for the propagation of feature annotation.</text>
</comment>
<evidence type="ECO:0000313" key="12">
    <source>
        <dbReference type="EMBL" id="WDE97929.1"/>
    </source>
</evidence>
<feature type="binding site" evidence="7">
    <location>
        <position position="319"/>
    </location>
    <ligand>
        <name>substrate</name>
    </ligand>
</feature>
<evidence type="ECO:0000259" key="11">
    <source>
        <dbReference type="PROSITE" id="PS00907"/>
    </source>
</evidence>
<keyword evidence="13" id="KW-1185">Reference proteome</keyword>
<evidence type="ECO:0000256" key="8">
    <source>
        <dbReference type="RuleBase" id="RU000554"/>
    </source>
</evidence>
<dbReference type="GO" id="GO:0004853">
    <property type="term" value="F:uroporphyrinogen decarboxylase activity"/>
    <property type="evidence" value="ECO:0007669"/>
    <property type="project" value="UniProtKB-EC"/>
</dbReference>
<comment type="pathway">
    <text evidence="1 7 8">Porphyrin-containing compound metabolism; protoporphyrin-IX biosynthesis; coproporphyrinogen-III from 5-aminolevulinate: step 4/4.</text>
</comment>
<dbReference type="InterPro" id="IPR038071">
    <property type="entry name" value="UROD/MetE-like_sf"/>
</dbReference>
<comment type="function">
    <text evidence="7">Catalyzes the decarboxylation of four acetate groups of uroporphyrinogen-III to yield coproporphyrinogen-III.</text>
</comment>
<keyword evidence="7" id="KW-0963">Cytoplasm</keyword>
<feature type="binding site" evidence="7">
    <location>
        <position position="203"/>
    </location>
    <ligand>
        <name>substrate</name>
    </ligand>
</feature>